<dbReference type="RefSeq" id="WP_004600133.1">
    <property type="nucleotide sequence ID" value="NZ_HF541865.1"/>
</dbReference>
<name>I7L855_9CORY</name>
<dbReference type="STRING" id="29321.AAV33_05465"/>
<proteinExistence type="inferred from homology"/>
<dbReference type="InterPro" id="IPR040919">
    <property type="entry name" value="Asparaginase_C"/>
</dbReference>
<feature type="binding site" evidence="5">
    <location>
        <begin position="89"/>
        <end position="90"/>
    </location>
    <ligand>
        <name>substrate</name>
    </ligand>
</feature>
<dbReference type="Pfam" id="PF17763">
    <property type="entry name" value="Asparaginase_C"/>
    <property type="match status" value="1"/>
</dbReference>
<evidence type="ECO:0000256" key="4">
    <source>
        <dbReference type="PIRSR" id="PIRSR001220-1"/>
    </source>
</evidence>
<evidence type="ECO:0000256" key="3">
    <source>
        <dbReference type="ARBA" id="ARBA00049366"/>
    </source>
</evidence>
<dbReference type="InterPro" id="IPR006034">
    <property type="entry name" value="Asparaginase/glutaminase-like"/>
</dbReference>
<dbReference type="AlphaFoldDB" id="I7L855"/>
<dbReference type="InterPro" id="IPR027473">
    <property type="entry name" value="L-asparaginase_C"/>
</dbReference>
<gene>
    <name evidence="10" type="primary">ansA</name>
    <name evidence="10" type="ORF">BN46_0274</name>
    <name evidence="11" type="ORF">HMPREF9719_00243</name>
</gene>
<comment type="similarity">
    <text evidence="1">Belongs to the asparaginase 1 family.</text>
</comment>
<dbReference type="InterPro" id="IPR037152">
    <property type="entry name" value="L-asparaginase_N_sf"/>
</dbReference>
<dbReference type="InterPro" id="IPR020827">
    <property type="entry name" value="Asparaginase/glutaminase_AS1"/>
</dbReference>
<reference evidence="10 13" key="1">
    <citation type="journal article" date="2012" name="J. Bacteriol.">
        <title>Draft Genome Sequence of Turicella otitidis ATCC 51513, Isolated from Middle Ear Fluid from a Child with Otitis Media.</title>
        <authorList>
            <person name="Brinkrolf K."/>
            <person name="Schneider J."/>
            <person name="Knecht M."/>
            <person name="Ruckert C."/>
            <person name="Tauch A."/>
        </authorList>
    </citation>
    <scope>NUCLEOTIDE SEQUENCE [LARGE SCALE GENOMIC DNA]</scope>
    <source>
        <strain evidence="10 13">ATCC 51513</strain>
    </source>
</reference>
<dbReference type="PRINTS" id="PR00139">
    <property type="entry name" value="ASNGLNASE"/>
</dbReference>
<evidence type="ECO:0000256" key="1">
    <source>
        <dbReference type="ARBA" id="ARBA00010518"/>
    </source>
</evidence>
<dbReference type="PROSITE" id="PS00917">
    <property type="entry name" value="ASN_GLN_ASE_2"/>
    <property type="match status" value="1"/>
</dbReference>
<evidence type="ECO:0000259" key="8">
    <source>
        <dbReference type="Pfam" id="PF00710"/>
    </source>
</evidence>
<dbReference type="InterPro" id="IPR027474">
    <property type="entry name" value="L-asparaginase_N"/>
</dbReference>
<dbReference type="PATRIC" id="fig|883169.3.peg.227"/>
<dbReference type="Pfam" id="PF00710">
    <property type="entry name" value="Asparaginase"/>
    <property type="match status" value="1"/>
</dbReference>
<comment type="caution">
    <text evidence="10">The sequence shown here is derived from an EMBL/GenBank/DDBJ whole genome shotgun (WGS) entry which is preliminary data.</text>
</comment>
<dbReference type="GO" id="GO:0006520">
    <property type="term" value="P:amino acid metabolic process"/>
    <property type="evidence" value="ECO:0007669"/>
    <property type="project" value="InterPro"/>
</dbReference>
<dbReference type="PIRSF" id="PIRSF500176">
    <property type="entry name" value="L_ASNase"/>
    <property type="match status" value="1"/>
</dbReference>
<organism evidence="10 13">
    <name type="scientific">Corynebacterium otitidis ATCC 51513</name>
    <dbReference type="NCBI Taxonomy" id="883169"/>
    <lineage>
        <taxon>Bacteria</taxon>
        <taxon>Bacillati</taxon>
        <taxon>Actinomycetota</taxon>
        <taxon>Actinomycetes</taxon>
        <taxon>Mycobacteriales</taxon>
        <taxon>Corynebacteriaceae</taxon>
        <taxon>Corynebacterium</taxon>
    </lineage>
</organism>
<dbReference type="InterPro" id="IPR036152">
    <property type="entry name" value="Asp/glu_Ase-like_sf"/>
</dbReference>
<sequence length="305" mass="30043">MAEPHVALITTGGTIACTATDSGALEPTRSAEELLASAPRLPELAIRPREAGLLDSAAMGFAEIDALGDAVDEALADDACVGVVVTHGTDTMEETALALELRRRDDRPVVLTGAMRPADHPEPDGPGNLADALALAAGGATRPGVTIAVAGRELPAFGTVKHDAAAVDAFRHRGGELPRRLPGVRLAGVDVRVVAAYPGTPSAVVDAAARGADGLVVEALGAGNVGPRAAEGLKRALRSGAPVVISTRAAAGPVALAYGGAGGGAGLADLGAIGSGVLRAGQARVLLAAALAAGVAPASMFGQEG</sequence>
<dbReference type="Proteomes" id="UP000006078">
    <property type="component" value="Unassembled WGS sequence"/>
</dbReference>
<dbReference type="EMBL" id="AHAE01000016">
    <property type="protein sequence ID" value="EJZ82841.1"/>
    <property type="molecule type" value="Genomic_DNA"/>
</dbReference>
<dbReference type="Gene3D" id="3.40.50.40">
    <property type="match status" value="1"/>
</dbReference>
<dbReference type="InterPro" id="IPR027475">
    <property type="entry name" value="Asparaginase/glutaminase_AS2"/>
</dbReference>
<dbReference type="EMBL" id="CAJZ01000037">
    <property type="protein sequence ID" value="CCI83022.1"/>
    <property type="molecule type" value="Genomic_DNA"/>
</dbReference>
<dbReference type="EC" id="3.5.1.1" evidence="2"/>
<keyword evidence="10" id="KW-0378">Hydrolase</keyword>
<dbReference type="SUPFAM" id="SSF53774">
    <property type="entry name" value="Glutaminase/Asparaginase"/>
    <property type="match status" value="1"/>
</dbReference>
<feature type="active site" evidence="6">
    <location>
        <position position="14"/>
    </location>
</feature>
<protein>
    <recommendedName>
        <fullName evidence="2">asparaginase</fullName>
        <ecNumber evidence="2">3.5.1.1</ecNumber>
    </recommendedName>
</protein>
<feature type="active site" evidence="7">
    <location>
        <position position="89"/>
    </location>
</feature>
<evidence type="ECO:0000256" key="5">
    <source>
        <dbReference type="PIRSR" id="PIRSR001220-2"/>
    </source>
</evidence>
<feature type="active site" description="O-isoaspartyl threonine intermediate" evidence="4">
    <location>
        <position position="14"/>
    </location>
</feature>
<dbReference type="Gene3D" id="3.40.50.1170">
    <property type="entry name" value="L-asparaginase, N-terminal domain"/>
    <property type="match status" value="1"/>
</dbReference>
<dbReference type="GO" id="GO:0004067">
    <property type="term" value="F:asparaginase activity"/>
    <property type="evidence" value="ECO:0007669"/>
    <property type="project" value="UniProtKB-UniRule"/>
</dbReference>
<evidence type="ECO:0000313" key="12">
    <source>
        <dbReference type="Proteomes" id="UP000006078"/>
    </source>
</evidence>
<feature type="binding site" evidence="5">
    <location>
        <position position="56"/>
    </location>
    <ligand>
        <name>substrate</name>
    </ligand>
</feature>
<dbReference type="eggNOG" id="COG0252">
    <property type="taxonomic scope" value="Bacteria"/>
</dbReference>
<accession>I7L855</accession>
<evidence type="ECO:0000259" key="9">
    <source>
        <dbReference type="Pfam" id="PF17763"/>
    </source>
</evidence>
<evidence type="ECO:0000256" key="7">
    <source>
        <dbReference type="PROSITE-ProRule" id="PRU10100"/>
    </source>
</evidence>
<dbReference type="PROSITE" id="PS51732">
    <property type="entry name" value="ASN_GLN_ASE_3"/>
    <property type="match status" value="1"/>
</dbReference>
<dbReference type="SMART" id="SM00870">
    <property type="entry name" value="Asparaginase"/>
    <property type="match status" value="1"/>
</dbReference>
<evidence type="ECO:0000313" key="13">
    <source>
        <dbReference type="Proteomes" id="UP000011016"/>
    </source>
</evidence>
<dbReference type="HOGENOM" id="CLU_019134_1_2_11"/>
<dbReference type="PANTHER" id="PTHR11707:SF28">
    <property type="entry name" value="60 KDA LYSOPHOSPHOLIPASE"/>
    <property type="match status" value="1"/>
</dbReference>
<evidence type="ECO:0000313" key="11">
    <source>
        <dbReference type="EMBL" id="EJZ82841.1"/>
    </source>
</evidence>
<reference evidence="11 12" key="2">
    <citation type="submission" date="2012-08" db="EMBL/GenBank/DDBJ databases">
        <title>The Genome Sequence of Turicella otitidis ATCC 51513.</title>
        <authorList>
            <consortium name="The Broad Institute Genome Sequencing Platform"/>
            <person name="Earl A."/>
            <person name="Ward D."/>
            <person name="Feldgarden M."/>
            <person name="Gevers D."/>
            <person name="Huys G."/>
            <person name="Walker B."/>
            <person name="Young S.K."/>
            <person name="Zeng Q."/>
            <person name="Gargeya S."/>
            <person name="Fitzgerald M."/>
            <person name="Haas B."/>
            <person name="Abouelleil A."/>
            <person name="Alvarado L."/>
            <person name="Arachchi H.M."/>
            <person name="Berlin A.M."/>
            <person name="Chapman S.B."/>
            <person name="Goldberg J."/>
            <person name="Griggs A."/>
            <person name="Gujja S."/>
            <person name="Hansen M."/>
            <person name="Howarth C."/>
            <person name="Imamovic A."/>
            <person name="Larimer J."/>
            <person name="McCowen C."/>
            <person name="Montmayeur A."/>
            <person name="Murphy C."/>
            <person name="Neiman D."/>
            <person name="Pearson M."/>
            <person name="Priest M."/>
            <person name="Roberts A."/>
            <person name="Saif S."/>
            <person name="Shea T."/>
            <person name="Sisk P."/>
            <person name="Sykes S."/>
            <person name="Wortman J."/>
            <person name="Nusbaum C."/>
            <person name="Birren B."/>
        </authorList>
    </citation>
    <scope>NUCLEOTIDE SEQUENCE [LARGE SCALE GENOMIC DNA]</scope>
    <source>
        <strain evidence="11 12">ATCC 51513</strain>
    </source>
</reference>
<dbReference type="Proteomes" id="UP000011016">
    <property type="component" value="Unassembled WGS sequence"/>
</dbReference>
<evidence type="ECO:0000256" key="6">
    <source>
        <dbReference type="PROSITE-ProRule" id="PRU10099"/>
    </source>
</evidence>
<evidence type="ECO:0000313" key="10">
    <source>
        <dbReference type="EMBL" id="CCI83022.1"/>
    </source>
</evidence>
<keyword evidence="12" id="KW-1185">Reference proteome</keyword>
<dbReference type="PANTHER" id="PTHR11707">
    <property type="entry name" value="L-ASPARAGINASE"/>
    <property type="match status" value="1"/>
</dbReference>
<comment type="catalytic activity">
    <reaction evidence="3">
        <text>L-asparagine + H2O = L-aspartate + NH4(+)</text>
        <dbReference type="Rhea" id="RHEA:21016"/>
        <dbReference type="ChEBI" id="CHEBI:15377"/>
        <dbReference type="ChEBI" id="CHEBI:28938"/>
        <dbReference type="ChEBI" id="CHEBI:29991"/>
        <dbReference type="ChEBI" id="CHEBI:58048"/>
        <dbReference type="EC" id="3.5.1.1"/>
    </reaction>
</comment>
<feature type="domain" description="L-asparaginase N-terminal" evidence="8">
    <location>
        <begin position="5"/>
        <end position="172"/>
    </location>
</feature>
<dbReference type="PROSITE" id="PS00144">
    <property type="entry name" value="ASN_GLN_ASE_1"/>
    <property type="match status" value="1"/>
</dbReference>
<dbReference type="PIRSF" id="PIRSF001220">
    <property type="entry name" value="L-ASNase_gatD"/>
    <property type="match status" value="1"/>
</dbReference>
<evidence type="ECO:0000256" key="2">
    <source>
        <dbReference type="ARBA" id="ARBA00012920"/>
    </source>
</evidence>
<feature type="domain" description="Asparaginase/glutaminase C-terminal" evidence="9">
    <location>
        <begin position="190"/>
        <end position="297"/>
    </location>
</feature>
<dbReference type="SFLD" id="SFLDS00057">
    <property type="entry name" value="Glutaminase/Asparaginase"/>
    <property type="match status" value="1"/>
</dbReference>
<dbReference type="OrthoDB" id="9788068at2"/>